<keyword evidence="2" id="KW-1185">Reference proteome</keyword>
<accession>A0ACC0WPE0</accession>
<proteinExistence type="predicted"/>
<reference evidence="1 2" key="1">
    <citation type="journal article" date="2022" name="bioRxiv">
        <title>The genome of the oomycete Peronosclerospora sorghi, a cosmopolitan pathogen of maize and sorghum, is inflated with dispersed pseudogenes.</title>
        <authorList>
            <person name="Fletcher K."/>
            <person name="Martin F."/>
            <person name="Isakeit T."/>
            <person name="Cavanaugh K."/>
            <person name="Magill C."/>
            <person name="Michelmore R."/>
        </authorList>
    </citation>
    <scope>NUCLEOTIDE SEQUENCE [LARGE SCALE GENOMIC DNA]</scope>
    <source>
        <strain evidence="1">P6</strain>
    </source>
</reference>
<gene>
    <name evidence="1" type="ORF">PsorP6_000981</name>
</gene>
<sequence length="71" mass="7205">MMTLATHSDDTYTAVEAAESTATAASAAVMALTGASGCSFLGSSGFVETVGSRYLPSRADLIAALMTARRL</sequence>
<name>A0ACC0WPE0_9STRA</name>
<protein>
    <submittedName>
        <fullName evidence="1">Uncharacterized protein</fullName>
    </submittedName>
</protein>
<evidence type="ECO:0000313" key="1">
    <source>
        <dbReference type="EMBL" id="KAI9920639.1"/>
    </source>
</evidence>
<comment type="caution">
    <text evidence="1">The sequence shown here is derived from an EMBL/GenBank/DDBJ whole genome shotgun (WGS) entry which is preliminary data.</text>
</comment>
<dbReference type="EMBL" id="CM047580">
    <property type="protein sequence ID" value="KAI9920639.1"/>
    <property type="molecule type" value="Genomic_DNA"/>
</dbReference>
<dbReference type="Proteomes" id="UP001163321">
    <property type="component" value="Chromosome 1"/>
</dbReference>
<evidence type="ECO:0000313" key="2">
    <source>
        <dbReference type="Proteomes" id="UP001163321"/>
    </source>
</evidence>
<organism evidence="1 2">
    <name type="scientific">Peronosclerospora sorghi</name>
    <dbReference type="NCBI Taxonomy" id="230839"/>
    <lineage>
        <taxon>Eukaryota</taxon>
        <taxon>Sar</taxon>
        <taxon>Stramenopiles</taxon>
        <taxon>Oomycota</taxon>
        <taxon>Peronosporomycetes</taxon>
        <taxon>Peronosporales</taxon>
        <taxon>Peronosporaceae</taxon>
        <taxon>Peronosclerospora</taxon>
    </lineage>
</organism>